<name>A0ACB5U9U8_CANBO</name>
<dbReference type="EMBL" id="BSXV01008168">
    <property type="protein sequence ID" value="GMF06078.1"/>
    <property type="molecule type" value="Genomic_DNA"/>
</dbReference>
<protein>
    <submittedName>
        <fullName evidence="1">Unnamed protein product</fullName>
    </submittedName>
</protein>
<reference evidence="1" key="1">
    <citation type="submission" date="2023-04" db="EMBL/GenBank/DDBJ databases">
        <title>Candida boidinii NBRC 1967.</title>
        <authorList>
            <person name="Ichikawa N."/>
            <person name="Sato H."/>
            <person name="Tonouchi N."/>
        </authorList>
    </citation>
    <scope>NUCLEOTIDE SEQUENCE</scope>
    <source>
        <strain evidence="1">NBRC 1967</strain>
    </source>
</reference>
<sequence length="119" mass="13083">MDVIYPLMKIRVVVTVEMERKVEAVRTQLVNYLEILNVEVVGVNVFQNVEEVVAHVGMEEEVHVGDVVEAQIHEGSMVVEVVDVHHKVPHGNGENEVVGDDDVDDGVVVVGKEGDGNMD</sequence>
<comment type="caution">
    <text evidence="1">The sequence shown here is derived from an EMBL/GenBank/DDBJ whole genome shotgun (WGS) entry which is preliminary data.</text>
</comment>
<keyword evidence="2" id="KW-1185">Reference proteome</keyword>
<accession>A0ACB5U9U8</accession>
<gene>
    <name evidence="1" type="ORF">Cboi01_000666200</name>
</gene>
<evidence type="ECO:0000313" key="2">
    <source>
        <dbReference type="Proteomes" id="UP001165101"/>
    </source>
</evidence>
<dbReference type="Proteomes" id="UP001165101">
    <property type="component" value="Unassembled WGS sequence"/>
</dbReference>
<evidence type="ECO:0000313" key="1">
    <source>
        <dbReference type="EMBL" id="GMF06078.1"/>
    </source>
</evidence>
<proteinExistence type="predicted"/>
<organism evidence="1 2">
    <name type="scientific">Candida boidinii</name>
    <name type="common">Yeast</name>
    <dbReference type="NCBI Taxonomy" id="5477"/>
    <lineage>
        <taxon>Eukaryota</taxon>
        <taxon>Fungi</taxon>
        <taxon>Dikarya</taxon>
        <taxon>Ascomycota</taxon>
        <taxon>Saccharomycotina</taxon>
        <taxon>Pichiomycetes</taxon>
        <taxon>Pichiales</taxon>
        <taxon>Pichiaceae</taxon>
        <taxon>Ogataea</taxon>
        <taxon>Ogataea/Candida clade</taxon>
    </lineage>
</organism>